<gene>
    <name evidence="2" type="ORF">ACFSUS_18920</name>
</gene>
<feature type="transmembrane region" description="Helical" evidence="1">
    <location>
        <begin position="232"/>
        <end position="250"/>
    </location>
</feature>
<protein>
    <recommendedName>
        <fullName evidence="4">M50 family metallopeptidase</fullName>
    </recommendedName>
</protein>
<keyword evidence="3" id="KW-1185">Reference proteome</keyword>
<evidence type="ECO:0000256" key="1">
    <source>
        <dbReference type="SAM" id="Phobius"/>
    </source>
</evidence>
<dbReference type="RefSeq" id="WP_381525311.1">
    <property type="nucleotide sequence ID" value="NZ_JBHULN010000012.1"/>
</dbReference>
<feature type="transmembrane region" description="Helical" evidence="1">
    <location>
        <begin position="196"/>
        <end position="220"/>
    </location>
</feature>
<accession>A0ABW5M6Y2</accession>
<reference evidence="3" key="1">
    <citation type="journal article" date="2019" name="Int. J. Syst. Evol. Microbiol.">
        <title>The Global Catalogue of Microorganisms (GCM) 10K type strain sequencing project: providing services to taxonomists for standard genome sequencing and annotation.</title>
        <authorList>
            <consortium name="The Broad Institute Genomics Platform"/>
            <consortium name="The Broad Institute Genome Sequencing Center for Infectious Disease"/>
            <person name="Wu L."/>
            <person name="Ma J."/>
        </authorList>
    </citation>
    <scope>NUCLEOTIDE SEQUENCE [LARGE SCALE GENOMIC DNA]</scope>
    <source>
        <strain evidence="3">KCTC 42805</strain>
    </source>
</reference>
<comment type="caution">
    <text evidence="2">The sequence shown here is derived from an EMBL/GenBank/DDBJ whole genome shotgun (WGS) entry which is preliminary data.</text>
</comment>
<feature type="transmembrane region" description="Helical" evidence="1">
    <location>
        <begin position="117"/>
        <end position="137"/>
    </location>
</feature>
<organism evidence="2 3">
    <name type="scientific">Spirosoma soli</name>
    <dbReference type="NCBI Taxonomy" id="1770529"/>
    <lineage>
        <taxon>Bacteria</taxon>
        <taxon>Pseudomonadati</taxon>
        <taxon>Bacteroidota</taxon>
        <taxon>Cytophagia</taxon>
        <taxon>Cytophagales</taxon>
        <taxon>Cytophagaceae</taxon>
        <taxon>Spirosoma</taxon>
    </lineage>
</organism>
<evidence type="ECO:0000313" key="2">
    <source>
        <dbReference type="EMBL" id="MFD2572720.1"/>
    </source>
</evidence>
<name>A0ABW5M6Y2_9BACT</name>
<keyword evidence="1" id="KW-0812">Transmembrane</keyword>
<keyword evidence="1" id="KW-0472">Membrane</keyword>
<feature type="transmembrane region" description="Helical" evidence="1">
    <location>
        <begin position="9"/>
        <end position="27"/>
    </location>
</feature>
<dbReference type="Proteomes" id="UP001597469">
    <property type="component" value="Unassembled WGS sequence"/>
</dbReference>
<feature type="transmembrane region" description="Helical" evidence="1">
    <location>
        <begin position="157"/>
        <end position="175"/>
    </location>
</feature>
<dbReference type="EMBL" id="JBHULN010000012">
    <property type="protein sequence ID" value="MFD2572720.1"/>
    <property type="molecule type" value="Genomic_DNA"/>
</dbReference>
<evidence type="ECO:0008006" key="4">
    <source>
        <dbReference type="Google" id="ProtNLM"/>
    </source>
</evidence>
<keyword evidence="1" id="KW-1133">Transmembrane helix</keyword>
<sequence length="279" mass="31830">MTRQTIPPTFFIGVTLLFIWLSHYVAVFPHEYAHSIMAWLVGEKENPFALDYGGISWRNLLLLWNIDENIDYSRMFAQGHDFQAALCAFAGPGIGTVLMFVLGGLLLKEPLVIKRPYLYYFIFWFHLMNLGNLYDYVPIRTFAHGGDIGNMVRGLHISPWWVFVLAGYPVAYLMWQFFTQTLISLYANLHIVKLPLQAGIMVLCVLLLFGWFGGILGVIYSDNPLESGEITYFLKIASFVSVPGIISLLWPTRKWIRERLSFTWSTGATTPASTHLFVS</sequence>
<evidence type="ECO:0000313" key="3">
    <source>
        <dbReference type="Proteomes" id="UP001597469"/>
    </source>
</evidence>
<feature type="transmembrane region" description="Helical" evidence="1">
    <location>
        <begin position="82"/>
        <end position="105"/>
    </location>
</feature>
<proteinExistence type="predicted"/>